<accession>A0A177L5X8</accession>
<dbReference type="STRING" id="29332.AWH48_14240"/>
<keyword evidence="1" id="KW-0472">Membrane</keyword>
<proteinExistence type="predicted"/>
<organism evidence="2 3">
    <name type="scientific">Domibacillus aminovorans</name>
    <dbReference type="NCBI Taxonomy" id="29332"/>
    <lineage>
        <taxon>Bacteria</taxon>
        <taxon>Bacillati</taxon>
        <taxon>Bacillota</taxon>
        <taxon>Bacilli</taxon>
        <taxon>Bacillales</taxon>
        <taxon>Bacillaceae</taxon>
        <taxon>Domibacillus</taxon>
    </lineage>
</organism>
<dbReference type="AlphaFoldDB" id="A0A177L5X8"/>
<comment type="caution">
    <text evidence="2">The sequence shown here is derived from an EMBL/GenBank/DDBJ whole genome shotgun (WGS) entry which is preliminary data.</text>
</comment>
<evidence type="ECO:0000313" key="2">
    <source>
        <dbReference type="EMBL" id="OAH61118.1"/>
    </source>
</evidence>
<gene>
    <name evidence="2" type="ORF">AWH49_02185</name>
</gene>
<reference evidence="2 3" key="1">
    <citation type="submission" date="2016-01" db="EMBL/GenBank/DDBJ databases">
        <title>Investigation of taxonomic status of Bacillus aminovorans.</title>
        <authorList>
            <person name="Verma A."/>
            <person name="Pal Y."/>
            <person name="Krishnamurthi S."/>
        </authorList>
    </citation>
    <scope>NUCLEOTIDE SEQUENCE [LARGE SCALE GENOMIC DNA]</scope>
    <source>
        <strain evidence="2 3">DSM 1314</strain>
    </source>
</reference>
<keyword evidence="1" id="KW-1133">Transmembrane helix</keyword>
<protein>
    <submittedName>
        <fullName evidence="2">Uncharacterized protein</fullName>
    </submittedName>
</protein>
<dbReference type="EMBL" id="LQWY01000023">
    <property type="protein sequence ID" value="OAH61118.1"/>
    <property type="molecule type" value="Genomic_DNA"/>
</dbReference>
<dbReference type="Proteomes" id="UP000076935">
    <property type="component" value="Unassembled WGS sequence"/>
</dbReference>
<name>A0A177L5X8_9BACI</name>
<evidence type="ECO:0000313" key="3">
    <source>
        <dbReference type="Proteomes" id="UP000076935"/>
    </source>
</evidence>
<keyword evidence="3" id="KW-1185">Reference proteome</keyword>
<sequence length="76" mass="8782">MIAQIGSYIPFTSPGVLLIRFSLVKEWPWTKIIISLAILVISIWLFMKLAGKVFKIGILMYGKNATPKEIWKWVWS</sequence>
<keyword evidence="1" id="KW-0812">Transmembrane</keyword>
<feature type="transmembrane region" description="Helical" evidence="1">
    <location>
        <begin position="27"/>
        <end position="47"/>
    </location>
</feature>
<evidence type="ECO:0000256" key="1">
    <source>
        <dbReference type="SAM" id="Phobius"/>
    </source>
</evidence>